<accession>A0A6A5U9P1</accession>
<protein>
    <submittedName>
        <fullName evidence="1">Uncharacterized protein</fullName>
    </submittedName>
</protein>
<keyword evidence="2" id="KW-1185">Reference proteome</keyword>
<dbReference type="OrthoDB" id="10431828at2759"/>
<proteinExistence type="predicted"/>
<dbReference type="EMBL" id="ML976982">
    <property type="protein sequence ID" value="KAF1961040.1"/>
    <property type="molecule type" value="Genomic_DNA"/>
</dbReference>
<dbReference type="AlphaFoldDB" id="A0A6A5U9P1"/>
<dbReference type="Proteomes" id="UP000800035">
    <property type="component" value="Unassembled WGS sequence"/>
</dbReference>
<organism evidence="1 2">
    <name type="scientific">Byssothecium circinans</name>
    <dbReference type="NCBI Taxonomy" id="147558"/>
    <lineage>
        <taxon>Eukaryota</taxon>
        <taxon>Fungi</taxon>
        <taxon>Dikarya</taxon>
        <taxon>Ascomycota</taxon>
        <taxon>Pezizomycotina</taxon>
        <taxon>Dothideomycetes</taxon>
        <taxon>Pleosporomycetidae</taxon>
        <taxon>Pleosporales</taxon>
        <taxon>Massarineae</taxon>
        <taxon>Massarinaceae</taxon>
        <taxon>Byssothecium</taxon>
    </lineage>
</organism>
<sequence length="290" mass="33126">MVLHHDRFAATTYHIYVSVAKKDYSFFIESEDAAGRPVTPYRKVSTLRWMIARKSQALQETGRRYRESVRIRGMQVPGKRVSYALALLMASARGAVAYAQNDYRHATEFYICSTKNTDHFEATMYLDRGRTVAVKTATGSNHLEAMRAIMQRFGLDEPTRDAEGKLHFKRNLRPRPSEAAFNPPFEINPTDRMWSIVQEIGGLTFSLFRRVTMTDRLAECALDSLPLSYAFTISLYIYPTGGFRAFVLAGQKVHDEYSTMEVDFQGRGESDLDALTDLRDKMRVLSQTRS</sequence>
<reference evidence="1" key="1">
    <citation type="journal article" date="2020" name="Stud. Mycol.">
        <title>101 Dothideomycetes genomes: a test case for predicting lifestyles and emergence of pathogens.</title>
        <authorList>
            <person name="Haridas S."/>
            <person name="Albert R."/>
            <person name="Binder M."/>
            <person name="Bloem J."/>
            <person name="Labutti K."/>
            <person name="Salamov A."/>
            <person name="Andreopoulos B."/>
            <person name="Baker S."/>
            <person name="Barry K."/>
            <person name="Bills G."/>
            <person name="Bluhm B."/>
            <person name="Cannon C."/>
            <person name="Castanera R."/>
            <person name="Culley D."/>
            <person name="Daum C."/>
            <person name="Ezra D."/>
            <person name="Gonzalez J."/>
            <person name="Henrissat B."/>
            <person name="Kuo A."/>
            <person name="Liang C."/>
            <person name="Lipzen A."/>
            <person name="Lutzoni F."/>
            <person name="Magnuson J."/>
            <person name="Mondo S."/>
            <person name="Nolan M."/>
            <person name="Ohm R."/>
            <person name="Pangilinan J."/>
            <person name="Park H.-J."/>
            <person name="Ramirez L."/>
            <person name="Alfaro M."/>
            <person name="Sun H."/>
            <person name="Tritt A."/>
            <person name="Yoshinaga Y."/>
            <person name="Zwiers L.-H."/>
            <person name="Turgeon B."/>
            <person name="Goodwin S."/>
            <person name="Spatafora J."/>
            <person name="Crous P."/>
            <person name="Grigoriev I."/>
        </authorList>
    </citation>
    <scope>NUCLEOTIDE SEQUENCE</scope>
    <source>
        <strain evidence="1">CBS 675.92</strain>
    </source>
</reference>
<evidence type="ECO:0000313" key="2">
    <source>
        <dbReference type="Proteomes" id="UP000800035"/>
    </source>
</evidence>
<gene>
    <name evidence="1" type="ORF">CC80DRAFT_544437</name>
</gene>
<evidence type="ECO:0000313" key="1">
    <source>
        <dbReference type="EMBL" id="KAF1961040.1"/>
    </source>
</evidence>
<name>A0A6A5U9P1_9PLEO</name>